<accession>A0A4Y2AE94</accession>
<reference evidence="1 2" key="1">
    <citation type="journal article" date="2019" name="Sci. Rep.">
        <title>Orb-weaving spider Araneus ventricosus genome elucidates the spidroin gene catalogue.</title>
        <authorList>
            <person name="Kono N."/>
            <person name="Nakamura H."/>
            <person name="Ohtoshi R."/>
            <person name="Moran D.A.P."/>
            <person name="Shinohara A."/>
            <person name="Yoshida Y."/>
            <person name="Fujiwara M."/>
            <person name="Mori M."/>
            <person name="Tomita M."/>
            <person name="Arakawa K."/>
        </authorList>
    </citation>
    <scope>NUCLEOTIDE SEQUENCE [LARGE SCALE GENOMIC DNA]</scope>
</reference>
<keyword evidence="2" id="KW-1185">Reference proteome</keyword>
<dbReference type="EMBL" id="BGPR01000015">
    <property type="protein sequence ID" value="GBL78191.1"/>
    <property type="molecule type" value="Genomic_DNA"/>
</dbReference>
<evidence type="ECO:0000313" key="1">
    <source>
        <dbReference type="EMBL" id="GBL78191.1"/>
    </source>
</evidence>
<protein>
    <submittedName>
        <fullName evidence="1">Uncharacterized protein</fullName>
    </submittedName>
</protein>
<name>A0A4Y2AE94_ARAVE</name>
<gene>
    <name evidence="1" type="ORF">AVEN_42763_1</name>
</gene>
<comment type="caution">
    <text evidence="1">The sequence shown here is derived from an EMBL/GenBank/DDBJ whole genome shotgun (WGS) entry which is preliminary data.</text>
</comment>
<evidence type="ECO:0000313" key="2">
    <source>
        <dbReference type="Proteomes" id="UP000499080"/>
    </source>
</evidence>
<organism evidence="1 2">
    <name type="scientific">Araneus ventricosus</name>
    <name type="common">Orbweaver spider</name>
    <name type="synonym">Epeira ventricosa</name>
    <dbReference type="NCBI Taxonomy" id="182803"/>
    <lineage>
        <taxon>Eukaryota</taxon>
        <taxon>Metazoa</taxon>
        <taxon>Ecdysozoa</taxon>
        <taxon>Arthropoda</taxon>
        <taxon>Chelicerata</taxon>
        <taxon>Arachnida</taxon>
        <taxon>Araneae</taxon>
        <taxon>Araneomorphae</taxon>
        <taxon>Entelegynae</taxon>
        <taxon>Araneoidea</taxon>
        <taxon>Araneidae</taxon>
        <taxon>Araneus</taxon>
    </lineage>
</organism>
<dbReference type="AlphaFoldDB" id="A0A4Y2AE94"/>
<dbReference type="Proteomes" id="UP000499080">
    <property type="component" value="Unassembled WGS sequence"/>
</dbReference>
<sequence length="116" mass="13254">MLNNQSFSNSHETNNIIGDEVGTVEIIQEDTSALQALYLENQQDAFDEFAKPNFPITRLPSNAYCREWPLKHGECCLKGSMLEHSDKNRDLQNSNECDIRRVSETTGQRIFDSSQE</sequence>
<proteinExistence type="predicted"/>